<comment type="caution">
    <text evidence="10">The sequence shown here is derived from an EMBL/GenBank/DDBJ whole genome shotgun (WGS) entry which is preliminary data.</text>
</comment>
<feature type="transmembrane region" description="Helical" evidence="8">
    <location>
        <begin position="116"/>
        <end position="136"/>
    </location>
</feature>
<evidence type="ECO:0000256" key="8">
    <source>
        <dbReference type="SAM" id="Phobius"/>
    </source>
</evidence>
<dbReference type="AlphaFoldDB" id="A0A5N8WAN0"/>
<dbReference type="RefSeq" id="WP_152789516.1">
    <property type="nucleotide sequence ID" value="NZ_BAABEQ010000023.1"/>
</dbReference>
<evidence type="ECO:0000259" key="9">
    <source>
        <dbReference type="Pfam" id="PF01757"/>
    </source>
</evidence>
<reference evidence="10 11" key="1">
    <citation type="submission" date="2019-07" db="EMBL/GenBank/DDBJ databases">
        <title>New species of Amycolatopsis and Streptomyces.</title>
        <authorList>
            <person name="Duangmal K."/>
            <person name="Teo W.F.A."/>
            <person name="Lipun K."/>
        </authorList>
    </citation>
    <scope>NUCLEOTIDE SEQUENCE [LARGE SCALE GENOMIC DNA]</scope>
    <source>
        <strain evidence="10 11">TISTR 2346</strain>
    </source>
</reference>
<feature type="region of interest" description="Disordered" evidence="7">
    <location>
        <begin position="1"/>
        <end position="32"/>
    </location>
</feature>
<evidence type="ECO:0000313" key="11">
    <source>
        <dbReference type="Proteomes" id="UP000326979"/>
    </source>
</evidence>
<feature type="transmembrane region" description="Helical" evidence="8">
    <location>
        <begin position="160"/>
        <end position="181"/>
    </location>
</feature>
<feature type="transmembrane region" description="Helical" evidence="8">
    <location>
        <begin position="188"/>
        <end position="205"/>
    </location>
</feature>
<feature type="transmembrane region" description="Helical" evidence="8">
    <location>
        <begin position="272"/>
        <end position="291"/>
    </location>
</feature>
<keyword evidence="3" id="KW-1003">Cell membrane</keyword>
<dbReference type="EMBL" id="VJZE01000334">
    <property type="protein sequence ID" value="MPY44540.1"/>
    <property type="molecule type" value="Genomic_DNA"/>
</dbReference>
<dbReference type="PANTHER" id="PTHR40074:SF2">
    <property type="entry name" value="O-ACETYLTRANSFERASE WECH"/>
    <property type="match status" value="1"/>
</dbReference>
<comment type="similarity">
    <text evidence="2">Belongs to the acyltransferase 3 family.</text>
</comment>
<feature type="domain" description="Acyltransferase 3" evidence="9">
    <location>
        <begin position="38"/>
        <end position="355"/>
    </location>
</feature>
<evidence type="ECO:0000256" key="4">
    <source>
        <dbReference type="ARBA" id="ARBA00022692"/>
    </source>
</evidence>
<dbReference type="GO" id="GO:0016413">
    <property type="term" value="F:O-acetyltransferase activity"/>
    <property type="evidence" value="ECO:0007669"/>
    <property type="project" value="TreeGrafter"/>
</dbReference>
<evidence type="ECO:0000256" key="1">
    <source>
        <dbReference type="ARBA" id="ARBA00004651"/>
    </source>
</evidence>
<keyword evidence="11" id="KW-1185">Reference proteome</keyword>
<feature type="transmembrane region" description="Helical" evidence="8">
    <location>
        <begin position="217"/>
        <end position="237"/>
    </location>
</feature>
<evidence type="ECO:0000256" key="6">
    <source>
        <dbReference type="ARBA" id="ARBA00023136"/>
    </source>
</evidence>
<proteinExistence type="inferred from homology"/>
<feature type="transmembrane region" description="Helical" evidence="8">
    <location>
        <begin position="42"/>
        <end position="64"/>
    </location>
</feature>
<dbReference type="Proteomes" id="UP000326979">
    <property type="component" value="Unassembled WGS sequence"/>
</dbReference>
<evidence type="ECO:0000256" key="3">
    <source>
        <dbReference type="ARBA" id="ARBA00022475"/>
    </source>
</evidence>
<evidence type="ECO:0000256" key="7">
    <source>
        <dbReference type="SAM" id="MobiDB-lite"/>
    </source>
</evidence>
<feature type="compositionally biased region" description="Low complexity" evidence="7">
    <location>
        <begin position="1"/>
        <end position="19"/>
    </location>
</feature>
<dbReference type="PANTHER" id="PTHR40074">
    <property type="entry name" value="O-ACETYLTRANSFERASE WECH"/>
    <property type="match status" value="1"/>
</dbReference>
<feature type="transmembrane region" description="Helical" evidence="8">
    <location>
        <begin position="334"/>
        <end position="361"/>
    </location>
</feature>
<dbReference type="GO" id="GO:0009246">
    <property type="term" value="P:enterobacterial common antigen biosynthetic process"/>
    <property type="evidence" value="ECO:0007669"/>
    <property type="project" value="TreeGrafter"/>
</dbReference>
<feature type="transmembrane region" description="Helical" evidence="8">
    <location>
        <begin position="84"/>
        <end position="104"/>
    </location>
</feature>
<protein>
    <submittedName>
        <fullName evidence="10">Acyltransferase</fullName>
    </submittedName>
</protein>
<evidence type="ECO:0000256" key="2">
    <source>
        <dbReference type="ARBA" id="ARBA00007400"/>
    </source>
</evidence>
<keyword evidence="10" id="KW-0012">Acyltransferase</keyword>
<dbReference type="Pfam" id="PF01757">
    <property type="entry name" value="Acyl_transf_3"/>
    <property type="match status" value="1"/>
</dbReference>
<organism evidence="10 11">
    <name type="scientific">Streptomyces phyllanthi</name>
    <dbReference type="NCBI Taxonomy" id="1803180"/>
    <lineage>
        <taxon>Bacteria</taxon>
        <taxon>Bacillati</taxon>
        <taxon>Actinomycetota</taxon>
        <taxon>Actinomycetes</taxon>
        <taxon>Kitasatosporales</taxon>
        <taxon>Streptomycetaceae</taxon>
        <taxon>Streptomyces</taxon>
    </lineage>
</organism>
<gene>
    <name evidence="10" type="ORF">FNH04_32935</name>
</gene>
<sequence>MTPYSASAAPTEAASSGSSLPTVHTVPAPRAGGREHRHDIDLMRLICSCAVILGHVGGAFISAVDRREANGPGAYWVGHIADAANQFAVPMFFAMAGWAVLVGAPPRDGRQVRQRIIRNGLPLVVWTGCYLAWAWLRGRNEDPVTDLAVDSVFGSVQPAYHLWFMYAYIPIVMALSFALLVKAGQRPWGLGAALLAVATVPTVLTTAREVTGWEAPAVGWGFGTYSVVYALLGALLFALPTGVPRRHRWLLVPVILAAIAGCLWYDTQVKYVIPNAHLFVAVLSACVLLLVSRVRIPERLRPALTKLAGASLGAFMVHVVFVEELVRPLVSADLSGPVAAALLVGLVLGTIVLSYAASLLWGRLGLRRFLG</sequence>
<dbReference type="OrthoDB" id="9810469at2"/>
<feature type="transmembrane region" description="Helical" evidence="8">
    <location>
        <begin position="249"/>
        <end position="266"/>
    </location>
</feature>
<keyword evidence="10" id="KW-0808">Transferase</keyword>
<name>A0A5N8WAN0_9ACTN</name>
<accession>A0A5N8WAN0</accession>
<feature type="transmembrane region" description="Helical" evidence="8">
    <location>
        <begin position="303"/>
        <end position="322"/>
    </location>
</feature>
<comment type="subcellular location">
    <subcellularLocation>
        <location evidence="1">Cell membrane</location>
        <topology evidence="1">Multi-pass membrane protein</topology>
    </subcellularLocation>
</comment>
<keyword evidence="6 8" id="KW-0472">Membrane</keyword>
<evidence type="ECO:0000256" key="5">
    <source>
        <dbReference type="ARBA" id="ARBA00022989"/>
    </source>
</evidence>
<dbReference type="GO" id="GO:0005886">
    <property type="term" value="C:plasma membrane"/>
    <property type="evidence" value="ECO:0007669"/>
    <property type="project" value="UniProtKB-SubCell"/>
</dbReference>
<keyword evidence="5 8" id="KW-1133">Transmembrane helix</keyword>
<keyword evidence="4 8" id="KW-0812">Transmembrane</keyword>
<dbReference type="InterPro" id="IPR002656">
    <property type="entry name" value="Acyl_transf_3_dom"/>
</dbReference>
<evidence type="ECO:0000313" key="10">
    <source>
        <dbReference type="EMBL" id="MPY44540.1"/>
    </source>
</evidence>